<dbReference type="InterPro" id="IPR006119">
    <property type="entry name" value="Resolv_N"/>
</dbReference>
<sequence>MSSVKFGYMRVSTFDQNLDRQEQQLKEVGCEQIFYEKVTGTKRDRPELNRMLEFLRPGDTVIVTDLTAFLIQ</sequence>
<protein>
    <submittedName>
        <fullName evidence="2">Resolvase, N terminal domain</fullName>
    </submittedName>
</protein>
<dbReference type="GO" id="GO:0003677">
    <property type="term" value="F:DNA binding"/>
    <property type="evidence" value="ECO:0007669"/>
    <property type="project" value="InterPro"/>
</dbReference>
<proteinExistence type="predicted"/>
<feature type="domain" description="Resolvase/invertase-type recombinase catalytic" evidence="1">
    <location>
        <begin position="4"/>
        <end position="72"/>
    </location>
</feature>
<dbReference type="Gene3D" id="3.40.50.1390">
    <property type="entry name" value="Resolvase, N-terminal catalytic domain"/>
    <property type="match status" value="1"/>
</dbReference>
<dbReference type="AlphaFoldDB" id="A0A1G8YHR1"/>
<reference evidence="2 3" key="1">
    <citation type="submission" date="2016-10" db="EMBL/GenBank/DDBJ databases">
        <authorList>
            <person name="de Groot N.N."/>
        </authorList>
    </citation>
    <scope>NUCLEOTIDE SEQUENCE [LARGE SCALE GENOMIC DNA]</scope>
    <source>
        <strain evidence="2 3">DSM 2895</strain>
    </source>
</reference>
<gene>
    <name evidence="2" type="ORF">SAMN04487909_1361</name>
</gene>
<organism evidence="2 3">
    <name type="scientific">Aneurinibacillus migulanus</name>
    <name type="common">Bacillus migulanus</name>
    <dbReference type="NCBI Taxonomy" id="47500"/>
    <lineage>
        <taxon>Bacteria</taxon>
        <taxon>Bacillati</taxon>
        <taxon>Bacillota</taxon>
        <taxon>Bacilli</taxon>
        <taxon>Bacillales</taxon>
        <taxon>Paenibacillaceae</taxon>
        <taxon>Aneurinibacillus group</taxon>
        <taxon>Aneurinibacillus</taxon>
    </lineage>
</organism>
<accession>A0A1G8YHR1</accession>
<dbReference type="GO" id="GO:0000150">
    <property type="term" value="F:DNA strand exchange activity"/>
    <property type="evidence" value="ECO:0007669"/>
    <property type="project" value="InterPro"/>
</dbReference>
<dbReference type="PROSITE" id="PS51736">
    <property type="entry name" value="RECOMBINASES_3"/>
    <property type="match status" value="1"/>
</dbReference>
<dbReference type="CDD" id="cd03768">
    <property type="entry name" value="SR_ResInv"/>
    <property type="match status" value="1"/>
</dbReference>
<dbReference type="EMBL" id="FNED01000036">
    <property type="protein sequence ID" value="SDK02261.1"/>
    <property type="molecule type" value="Genomic_DNA"/>
</dbReference>
<evidence type="ECO:0000259" key="1">
    <source>
        <dbReference type="PROSITE" id="PS51736"/>
    </source>
</evidence>
<dbReference type="Pfam" id="PF00239">
    <property type="entry name" value="Resolvase"/>
    <property type="match status" value="1"/>
</dbReference>
<evidence type="ECO:0000313" key="2">
    <source>
        <dbReference type="EMBL" id="SDK02261.1"/>
    </source>
</evidence>
<dbReference type="SUPFAM" id="SSF53041">
    <property type="entry name" value="Resolvase-like"/>
    <property type="match status" value="1"/>
</dbReference>
<dbReference type="Proteomes" id="UP000182836">
    <property type="component" value="Unassembled WGS sequence"/>
</dbReference>
<name>A0A1G8YHR1_ANEMI</name>
<dbReference type="SMART" id="SM00857">
    <property type="entry name" value="Resolvase"/>
    <property type="match status" value="1"/>
</dbReference>
<evidence type="ECO:0000313" key="3">
    <source>
        <dbReference type="Proteomes" id="UP000182836"/>
    </source>
</evidence>
<dbReference type="InterPro" id="IPR036162">
    <property type="entry name" value="Resolvase-like_N_sf"/>
</dbReference>